<keyword evidence="1" id="KW-0812">Transmembrane</keyword>
<keyword evidence="1" id="KW-0472">Membrane</keyword>
<evidence type="ECO:0000256" key="1">
    <source>
        <dbReference type="SAM" id="Phobius"/>
    </source>
</evidence>
<evidence type="ECO:0000313" key="2">
    <source>
        <dbReference type="EMBL" id="CEM53169.1"/>
    </source>
</evidence>
<reference evidence="2" key="1">
    <citation type="submission" date="2014-11" db="EMBL/GenBank/DDBJ databases">
        <authorList>
            <person name="Otto D Thomas"/>
            <person name="Naeem Raeece"/>
        </authorList>
    </citation>
    <scope>NUCLEOTIDE SEQUENCE</scope>
</reference>
<gene>
    <name evidence="2" type="ORF">Cvel_11775</name>
</gene>
<accession>A0A0G4I843</accession>
<protein>
    <submittedName>
        <fullName evidence="2">Uncharacterized protein</fullName>
    </submittedName>
</protein>
<organism evidence="2">
    <name type="scientific">Chromera velia CCMP2878</name>
    <dbReference type="NCBI Taxonomy" id="1169474"/>
    <lineage>
        <taxon>Eukaryota</taxon>
        <taxon>Sar</taxon>
        <taxon>Alveolata</taxon>
        <taxon>Colpodellida</taxon>
        <taxon>Chromeraceae</taxon>
        <taxon>Chromera</taxon>
    </lineage>
</organism>
<proteinExistence type="predicted"/>
<dbReference type="VEuPathDB" id="CryptoDB:Cvel_11775"/>
<feature type="transmembrane region" description="Helical" evidence="1">
    <location>
        <begin position="26"/>
        <end position="50"/>
    </location>
</feature>
<dbReference type="EMBL" id="CDMZ01005549">
    <property type="protein sequence ID" value="CEM53169.1"/>
    <property type="molecule type" value="Genomic_DNA"/>
</dbReference>
<keyword evidence="1" id="KW-1133">Transmembrane helix</keyword>
<name>A0A0G4I843_9ALVE</name>
<dbReference type="AlphaFoldDB" id="A0A0G4I843"/>
<sequence length="71" mass="7665">MALLLMSSLKNDVIGVAKKILATQVLYMPVSTALFLLVTPLLEVLVGTVGRRGLFFARARPSKLATALRLP</sequence>